<evidence type="ECO:0000313" key="2">
    <source>
        <dbReference type="EMBL" id="WZN59481.1"/>
    </source>
</evidence>
<dbReference type="EMBL" id="CP151502">
    <property type="protein sequence ID" value="WZN59481.1"/>
    <property type="molecule type" value="Genomic_DNA"/>
</dbReference>
<evidence type="ECO:0000313" key="3">
    <source>
        <dbReference type="Proteomes" id="UP001472866"/>
    </source>
</evidence>
<gene>
    <name evidence="2" type="ORF">HKI87_02g10070</name>
</gene>
<dbReference type="GO" id="GO:0031461">
    <property type="term" value="C:cullin-RING ubiquitin ligase complex"/>
    <property type="evidence" value="ECO:0007669"/>
    <property type="project" value="TreeGrafter"/>
</dbReference>
<proteinExistence type="predicted"/>
<dbReference type="GO" id="GO:0032436">
    <property type="term" value="P:positive regulation of proteasomal ubiquitin-dependent protein catabolic process"/>
    <property type="evidence" value="ECO:0007669"/>
    <property type="project" value="TreeGrafter"/>
</dbReference>
<dbReference type="Proteomes" id="UP001472866">
    <property type="component" value="Chromosome 02"/>
</dbReference>
<dbReference type="GO" id="GO:0005634">
    <property type="term" value="C:nucleus"/>
    <property type="evidence" value="ECO:0007669"/>
    <property type="project" value="TreeGrafter"/>
</dbReference>
<organism evidence="2 3">
    <name type="scientific">Chloropicon roscoffensis</name>
    <dbReference type="NCBI Taxonomy" id="1461544"/>
    <lineage>
        <taxon>Eukaryota</taxon>
        <taxon>Viridiplantae</taxon>
        <taxon>Chlorophyta</taxon>
        <taxon>Chloropicophyceae</taxon>
        <taxon>Chloropicales</taxon>
        <taxon>Chloropicaceae</taxon>
        <taxon>Chloropicon</taxon>
    </lineage>
</organism>
<dbReference type="GO" id="GO:0031625">
    <property type="term" value="F:ubiquitin protein ligase binding"/>
    <property type="evidence" value="ECO:0007669"/>
    <property type="project" value="TreeGrafter"/>
</dbReference>
<name>A0AAX4P0R0_9CHLO</name>
<dbReference type="PANTHER" id="PTHR13374">
    <property type="entry name" value="DET1 HOMOLOG DE-ETIOLATED-1 HOMOLOG"/>
    <property type="match status" value="1"/>
</dbReference>
<dbReference type="PANTHER" id="PTHR13374:SF3">
    <property type="entry name" value="DET1 HOMOLOG"/>
    <property type="match status" value="1"/>
</dbReference>
<accession>A0AAX4P0R0</accession>
<dbReference type="Pfam" id="PF09737">
    <property type="entry name" value="Det1"/>
    <property type="match status" value="1"/>
</dbReference>
<sequence length="549" mass="61437">MEHRGQGRASTSKGGGSGSGGTASGEAEEPANNVSFWERNRAGRRRLLAEDRGSGGGILRKLMRRECIGCKPSASANAIRTMCVDVFPSKSCVASKLPDLHVRGFTPDGRHLVCFSLNLRRLLVHRYQREGKKGPEHGAKATFDQFFRPVFDLEVCGEGEQLCKSFSACVHGGRFLLVASSAKCSPARGGDRSPAYERVAIHVVDLEHGVKTDEVVFEKDFVWLTQNQGISIHENVLSVLSVRNQEIRLFHVSAIGRLVKLRTIGDFVNEDDEDVLASMGAGDPTPQTGPFSAIQQRLLGHLVTRAVTPRGWDQELIKEFLFKYRELRRLEMVRAQLLGGDHLLIRFEAKDRGGYDFAGAASGSRYHAVFCLETNSFCCVVKGDEEIARLYRHAADFFRAEQGDDLWHRMASTYMNDAWLRDTLERQRGRYQKIYGSEAELLKQVCSVLPLTPHAFSSSPYLDSRLYQFDERYISSSQGPRPVPEGAVKFLARGEGGVTRFRIDPGDDEDEQETHDYVLYAFHPSYPLVVSSICDSASHLPKCVKFFYR</sequence>
<keyword evidence="3" id="KW-1185">Reference proteome</keyword>
<reference evidence="2 3" key="1">
    <citation type="submission" date="2024-03" db="EMBL/GenBank/DDBJ databases">
        <title>Complete genome sequence of the green alga Chloropicon roscoffensis RCC1871.</title>
        <authorList>
            <person name="Lemieux C."/>
            <person name="Pombert J.-F."/>
            <person name="Otis C."/>
            <person name="Turmel M."/>
        </authorList>
    </citation>
    <scope>NUCLEOTIDE SEQUENCE [LARGE SCALE GENOMIC DNA]</scope>
    <source>
        <strain evidence="2 3">RCC1871</strain>
    </source>
</reference>
<dbReference type="AlphaFoldDB" id="A0AAX4P0R0"/>
<feature type="compositionally biased region" description="Gly residues" evidence="1">
    <location>
        <begin position="13"/>
        <end position="23"/>
    </location>
</feature>
<dbReference type="GO" id="GO:0016567">
    <property type="term" value="P:protein ubiquitination"/>
    <property type="evidence" value="ECO:0007669"/>
    <property type="project" value="TreeGrafter"/>
</dbReference>
<feature type="region of interest" description="Disordered" evidence="1">
    <location>
        <begin position="1"/>
        <end position="36"/>
    </location>
</feature>
<dbReference type="InterPro" id="IPR019138">
    <property type="entry name" value="De-etiolated_protein_1_Det1"/>
</dbReference>
<evidence type="ECO:0000256" key="1">
    <source>
        <dbReference type="SAM" id="MobiDB-lite"/>
    </source>
</evidence>
<protein>
    <submittedName>
        <fullName evidence="2">Light-mediated development protein Det1</fullName>
    </submittedName>
</protein>
<dbReference type="GO" id="GO:1990756">
    <property type="term" value="F:ubiquitin-like ligase-substrate adaptor activity"/>
    <property type="evidence" value="ECO:0007669"/>
    <property type="project" value="TreeGrafter"/>
</dbReference>